<dbReference type="STRING" id="407036.SAMN05216243_1945"/>
<sequence>MKRKRFLLLAGCSFLLAFFTAACSSTESSKLEDIYQNSLVASEELKNFEISADVSQTIGTGEAGFPVSSTITSQIQMEPMAFYQTMESMGQTIEMYYADQNLFVKDPEQNKWIKGPEDLVGQLNNLSGQEQQNPAKQLKELEQYTEEFSLEETEDAYLLSLSANGDEFKDLLKAELGSTIPKDQLTEDMVESISINKLDYAFTISKDNYYPQAMTMDMDLDVDENGVTTNIVQTFDATYSKFNQLDEIKVPQEAIDSAEEMPVPEP</sequence>
<evidence type="ECO:0000313" key="3">
    <source>
        <dbReference type="Proteomes" id="UP000198694"/>
    </source>
</evidence>
<evidence type="ECO:0000256" key="1">
    <source>
        <dbReference type="SAM" id="SignalP"/>
    </source>
</evidence>
<accession>A0A1G8Z1F0</accession>
<feature type="signal peptide" evidence="1">
    <location>
        <begin position="1"/>
        <end position="22"/>
    </location>
</feature>
<reference evidence="2 3" key="1">
    <citation type="submission" date="2016-10" db="EMBL/GenBank/DDBJ databases">
        <authorList>
            <person name="de Groot N.N."/>
        </authorList>
    </citation>
    <scope>NUCLEOTIDE SEQUENCE [LARGE SCALE GENOMIC DNA]</scope>
    <source>
        <strain evidence="2 3">CGMCC 1.6502</strain>
    </source>
</reference>
<keyword evidence="1" id="KW-0732">Signal</keyword>
<protein>
    <recommendedName>
        <fullName evidence="4">LppX_LprAFG lipoprotein</fullName>
    </recommendedName>
</protein>
<dbReference type="RefSeq" id="WP_093213418.1">
    <property type="nucleotide sequence ID" value="NZ_FNFL01000002.1"/>
</dbReference>
<dbReference type="AlphaFoldDB" id="A0A1G8Z1F0"/>
<name>A0A1G8Z1F0_9BACI</name>
<dbReference type="InterPro" id="IPR046720">
    <property type="entry name" value="DUF6612"/>
</dbReference>
<organism evidence="2 3">
    <name type="scientific">Sediminibacillus albus</name>
    <dbReference type="NCBI Taxonomy" id="407036"/>
    <lineage>
        <taxon>Bacteria</taxon>
        <taxon>Bacillati</taxon>
        <taxon>Bacillota</taxon>
        <taxon>Bacilli</taxon>
        <taxon>Bacillales</taxon>
        <taxon>Bacillaceae</taxon>
        <taxon>Sediminibacillus</taxon>
    </lineage>
</organism>
<feature type="chain" id="PRO_5011466861" description="LppX_LprAFG lipoprotein" evidence="1">
    <location>
        <begin position="23"/>
        <end position="266"/>
    </location>
</feature>
<gene>
    <name evidence="2" type="ORF">SAMN05216243_1945</name>
</gene>
<dbReference type="Gene3D" id="2.50.20.20">
    <property type="match status" value="1"/>
</dbReference>
<keyword evidence="3" id="KW-1185">Reference proteome</keyword>
<dbReference type="Pfam" id="PF20316">
    <property type="entry name" value="DUF6612"/>
    <property type="match status" value="1"/>
</dbReference>
<dbReference type="OrthoDB" id="1957331at2"/>
<dbReference type="Proteomes" id="UP000198694">
    <property type="component" value="Unassembled WGS sequence"/>
</dbReference>
<evidence type="ECO:0008006" key="4">
    <source>
        <dbReference type="Google" id="ProtNLM"/>
    </source>
</evidence>
<dbReference type="EMBL" id="FNFL01000002">
    <property type="protein sequence ID" value="SDK08876.1"/>
    <property type="molecule type" value="Genomic_DNA"/>
</dbReference>
<evidence type="ECO:0000313" key="2">
    <source>
        <dbReference type="EMBL" id="SDK08876.1"/>
    </source>
</evidence>
<proteinExistence type="predicted"/>
<dbReference type="PROSITE" id="PS51257">
    <property type="entry name" value="PROKAR_LIPOPROTEIN"/>
    <property type="match status" value="1"/>
</dbReference>